<evidence type="ECO:0000256" key="7">
    <source>
        <dbReference type="ARBA" id="ARBA00047473"/>
    </source>
</evidence>
<feature type="binding site" evidence="10">
    <location>
        <begin position="255"/>
        <end position="259"/>
    </location>
    <ligand>
        <name>substrate</name>
    </ligand>
</feature>
<comment type="catalytic activity">
    <reaction evidence="7 8">
        <text>UDP-alpha-D-glucose + 2 NAD(+) + H2O = UDP-alpha-D-glucuronate + 2 NADH + 3 H(+)</text>
        <dbReference type="Rhea" id="RHEA:23596"/>
        <dbReference type="ChEBI" id="CHEBI:15377"/>
        <dbReference type="ChEBI" id="CHEBI:15378"/>
        <dbReference type="ChEBI" id="CHEBI:57540"/>
        <dbReference type="ChEBI" id="CHEBI:57945"/>
        <dbReference type="ChEBI" id="CHEBI:58052"/>
        <dbReference type="ChEBI" id="CHEBI:58885"/>
        <dbReference type="EC" id="1.1.1.22"/>
    </reaction>
</comment>
<dbReference type="PANTHER" id="PTHR43750">
    <property type="entry name" value="UDP-GLUCOSE 6-DEHYDROGENASE TUAD"/>
    <property type="match status" value="1"/>
</dbReference>
<dbReference type="SMART" id="SM00984">
    <property type="entry name" value="UDPG_MGDP_dh_C"/>
    <property type="match status" value="1"/>
</dbReference>
<dbReference type="OrthoDB" id="9803238at2"/>
<evidence type="ECO:0000256" key="1">
    <source>
        <dbReference type="ARBA" id="ARBA00004701"/>
    </source>
</evidence>
<dbReference type="InterPro" id="IPR028357">
    <property type="entry name" value="UDPglc_DH_bac"/>
</dbReference>
<feature type="active site" description="Nucleophile" evidence="9">
    <location>
        <position position="266"/>
    </location>
</feature>
<reference evidence="13 14" key="1">
    <citation type="submission" date="2015-12" db="EMBL/GenBank/DDBJ databases">
        <authorList>
            <person name="Shamseldin A."/>
            <person name="Moawad H."/>
            <person name="Abd El-Rahim W.M."/>
            <person name="Sadowsky M.J."/>
        </authorList>
    </citation>
    <scope>NUCLEOTIDE SEQUENCE [LARGE SCALE GENOMIC DNA]</scope>
    <source>
        <strain evidence="13 14">DG5B</strain>
    </source>
</reference>
<evidence type="ECO:0000259" key="12">
    <source>
        <dbReference type="SMART" id="SM00984"/>
    </source>
</evidence>
<dbReference type="InterPro" id="IPR036220">
    <property type="entry name" value="UDP-Glc/GDP-Man_DH_C_sf"/>
</dbReference>
<keyword evidence="5 8" id="KW-0560">Oxidoreductase</keyword>
<dbReference type="SUPFAM" id="SSF48179">
    <property type="entry name" value="6-phosphogluconate dehydrogenase C-terminal domain-like"/>
    <property type="match status" value="1"/>
</dbReference>
<dbReference type="Gene3D" id="1.20.5.100">
    <property type="entry name" value="Cytochrome c1, transmembrane anchor, C-terminal"/>
    <property type="match status" value="1"/>
</dbReference>
<feature type="binding site" evidence="11">
    <location>
        <position position="86"/>
    </location>
    <ligand>
        <name>NAD(+)</name>
        <dbReference type="ChEBI" id="CHEBI:57540"/>
    </ligand>
</feature>
<dbReference type="InterPro" id="IPR014027">
    <property type="entry name" value="UDP-Glc/GDP-Man_DH_C"/>
</dbReference>
<evidence type="ECO:0000256" key="4">
    <source>
        <dbReference type="ARBA" id="ARBA00015132"/>
    </source>
</evidence>
<evidence type="ECO:0000313" key="13">
    <source>
        <dbReference type="EMBL" id="ALW87132.1"/>
    </source>
</evidence>
<dbReference type="PIRSF" id="PIRSF500134">
    <property type="entry name" value="UDPglc_DH_bac"/>
    <property type="match status" value="1"/>
</dbReference>
<feature type="domain" description="UDP-glucose/GDP-mannose dehydrogenase C-terminal" evidence="12">
    <location>
        <begin position="320"/>
        <end position="422"/>
    </location>
</feature>
<name>A0A0U4AFW7_9BACT</name>
<dbReference type="GO" id="GO:0003979">
    <property type="term" value="F:UDP-glucose 6-dehydrogenase activity"/>
    <property type="evidence" value="ECO:0007669"/>
    <property type="project" value="UniProtKB-EC"/>
</dbReference>
<protein>
    <recommendedName>
        <fullName evidence="4 8">UDP-glucose 6-dehydrogenase</fullName>
        <ecNumber evidence="3 8">1.1.1.22</ecNumber>
    </recommendedName>
</protein>
<feature type="binding site" evidence="11">
    <location>
        <position position="30"/>
    </location>
    <ligand>
        <name>NAD(+)</name>
        <dbReference type="ChEBI" id="CHEBI:57540"/>
    </ligand>
</feature>
<dbReference type="InterPro" id="IPR017476">
    <property type="entry name" value="UDP-Glc/GDP-Man"/>
</dbReference>
<accession>A0A0U4AFW7</accession>
<proteinExistence type="inferred from homology"/>
<keyword evidence="14" id="KW-1185">Reference proteome</keyword>
<feature type="binding site" evidence="10">
    <location>
        <position position="327"/>
    </location>
    <ligand>
        <name>substrate</name>
    </ligand>
</feature>
<dbReference type="GO" id="GO:0006065">
    <property type="term" value="P:UDP-glucuronate biosynthetic process"/>
    <property type="evidence" value="ECO:0007669"/>
    <property type="project" value="UniProtKB-UniPathway"/>
</dbReference>
<dbReference type="EMBL" id="CP013909">
    <property type="protein sequence ID" value="ALW87132.1"/>
    <property type="molecule type" value="Genomic_DNA"/>
</dbReference>
<feature type="binding site" evidence="11">
    <location>
        <position position="269"/>
    </location>
    <ligand>
        <name>NAD(+)</name>
        <dbReference type="ChEBI" id="CHEBI:57540"/>
    </ligand>
</feature>
<evidence type="ECO:0000256" key="11">
    <source>
        <dbReference type="PIRSR" id="PIRSR500134-3"/>
    </source>
</evidence>
<feature type="binding site" evidence="11">
    <location>
        <position position="334"/>
    </location>
    <ligand>
        <name>NAD(+)</name>
        <dbReference type="ChEBI" id="CHEBI:57540"/>
    </ligand>
</feature>
<dbReference type="PANTHER" id="PTHR43750:SF3">
    <property type="entry name" value="UDP-GLUCOSE 6-DEHYDROGENASE TUAD"/>
    <property type="match status" value="1"/>
</dbReference>
<dbReference type="NCBIfam" id="TIGR03026">
    <property type="entry name" value="NDP-sugDHase"/>
    <property type="match status" value="1"/>
</dbReference>
<comment type="pathway">
    <text evidence="1">Nucleotide-sugar biosynthesis; UDP-alpha-D-glucuronate biosynthesis; UDP-alpha-D-glucuronate from UDP-alpha-D-glucose: step 1/1.</text>
</comment>
<evidence type="ECO:0000256" key="10">
    <source>
        <dbReference type="PIRSR" id="PIRSR500134-2"/>
    </source>
</evidence>
<dbReference type="Proteomes" id="UP000059542">
    <property type="component" value="Chromosome"/>
</dbReference>
<evidence type="ECO:0000256" key="3">
    <source>
        <dbReference type="ARBA" id="ARBA00012954"/>
    </source>
</evidence>
<dbReference type="AlphaFoldDB" id="A0A0U4AFW7"/>
<gene>
    <name evidence="13" type="ORF">AUC43_19855</name>
</gene>
<evidence type="ECO:0000256" key="9">
    <source>
        <dbReference type="PIRSR" id="PIRSR500134-1"/>
    </source>
</evidence>
<dbReference type="Pfam" id="PF00984">
    <property type="entry name" value="UDPG_MGDP_dh"/>
    <property type="match status" value="1"/>
</dbReference>
<dbReference type="GO" id="GO:0000271">
    <property type="term" value="P:polysaccharide biosynthetic process"/>
    <property type="evidence" value="ECO:0007669"/>
    <property type="project" value="InterPro"/>
</dbReference>
<dbReference type="SUPFAM" id="SSF52413">
    <property type="entry name" value="UDP-glucose/GDP-mannose dehydrogenase C-terminal domain"/>
    <property type="match status" value="1"/>
</dbReference>
<keyword evidence="6 8" id="KW-0520">NAD</keyword>
<evidence type="ECO:0000256" key="6">
    <source>
        <dbReference type="ARBA" id="ARBA00023027"/>
    </source>
</evidence>
<comment type="similarity">
    <text evidence="2 8">Belongs to the UDP-glucose/GDP-mannose dehydrogenase family.</text>
</comment>
<sequence length="458" mass="49856">MKIAIVGTGYVGLVTGTCFAEVGIDVTCIDIDQKKIDNLHQGILPIYEPGLEEMVSRNVEKGRLQFSTNLAEAIQDCDVAFIAVGTPPGEDGSADLKYVLAVARGIGENMKSYGVIVTKSTVPVGTAAKVRAEIEQALAKRGADIEFDVASNPEFLKEGAAIDDFLKPDRIVVGVASERAEEVMRRLYKPFLLNGHPIIFMDIPSAEMTKYAANSMLATKISFMNDVANLCEIMGADVNKVRQGIGSDARIGTKFIYPGIGYGGSCFPKDVKALIKTAQENGYKMQVLQAVESVNEQQKSVLFDKVSRHFGGELRGLKMAVWGLSFKPKTDDMREAPSLVIIEKLLAAGCTVTAYDPVAMPEARHSLGDSIVYAKDEFAALIDADALLVVTEWPDFRAPNFEVVARLMKQKVIFDGRNIYEASELKELGFAYHCIGVRTEHREPLNDSITANKVSAAS</sequence>
<evidence type="ECO:0000313" key="14">
    <source>
        <dbReference type="Proteomes" id="UP000059542"/>
    </source>
</evidence>
<evidence type="ECO:0000256" key="5">
    <source>
        <dbReference type="ARBA" id="ARBA00023002"/>
    </source>
</evidence>
<feature type="binding site" evidence="10">
    <location>
        <begin position="155"/>
        <end position="158"/>
    </location>
    <ligand>
        <name>substrate</name>
    </ligand>
</feature>
<dbReference type="InterPro" id="IPR008927">
    <property type="entry name" value="6-PGluconate_DH-like_C_sf"/>
</dbReference>
<dbReference type="GO" id="GO:0051287">
    <property type="term" value="F:NAD binding"/>
    <property type="evidence" value="ECO:0007669"/>
    <property type="project" value="InterPro"/>
</dbReference>
<dbReference type="EC" id="1.1.1.22" evidence="3 8"/>
<dbReference type="Gene3D" id="3.40.50.720">
    <property type="entry name" value="NAD(P)-binding Rossmann-like Domain"/>
    <property type="match status" value="2"/>
</dbReference>
<dbReference type="InterPro" id="IPR001732">
    <property type="entry name" value="UDP-Glc/GDP-Man_DH_N"/>
</dbReference>
<evidence type="ECO:0000256" key="2">
    <source>
        <dbReference type="ARBA" id="ARBA00006601"/>
    </source>
</evidence>
<feature type="binding site" evidence="11">
    <location>
        <position position="121"/>
    </location>
    <ligand>
        <name>NAD(+)</name>
        <dbReference type="ChEBI" id="CHEBI:57540"/>
    </ligand>
</feature>
<dbReference type="InterPro" id="IPR036291">
    <property type="entry name" value="NAD(P)-bd_dom_sf"/>
</dbReference>
<evidence type="ECO:0000256" key="8">
    <source>
        <dbReference type="PIRNR" id="PIRNR000124"/>
    </source>
</evidence>
<dbReference type="KEGG" id="hyg:AUC43_19855"/>
<feature type="binding site" evidence="11">
    <location>
        <position position="35"/>
    </location>
    <ligand>
        <name>NAD(+)</name>
        <dbReference type="ChEBI" id="CHEBI:57540"/>
    </ligand>
</feature>
<dbReference type="RefSeq" id="WP_068197938.1">
    <property type="nucleotide sequence ID" value="NZ_CP013909.1"/>
</dbReference>
<dbReference type="PIRSF" id="PIRSF000124">
    <property type="entry name" value="UDPglc_GDPman_dh"/>
    <property type="match status" value="1"/>
</dbReference>
<dbReference type="InterPro" id="IPR014026">
    <property type="entry name" value="UDP-Glc/GDP-Man_DH_dimer"/>
</dbReference>
<dbReference type="Pfam" id="PF03720">
    <property type="entry name" value="UDPG_MGDP_dh_C"/>
    <property type="match status" value="1"/>
</dbReference>
<feature type="binding site" evidence="11">
    <location>
        <position position="158"/>
    </location>
    <ligand>
        <name>NAD(+)</name>
        <dbReference type="ChEBI" id="CHEBI:57540"/>
    </ligand>
</feature>
<dbReference type="STRING" id="1411621.AUC43_19855"/>
<dbReference type="UniPathway" id="UPA00038">
    <property type="reaction ID" value="UER00491"/>
</dbReference>
<dbReference type="Pfam" id="PF03721">
    <property type="entry name" value="UDPG_MGDP_dh_N"/>
    <property type="match status" value="1"/>
</dbReference>
<feature type="binding site" evidence="10">
    <location>
        <position position="263"/>
    </location>
    <ligand>
        <name>substrate</name>
    </ligand>
</feature>
<dbReference type="SUPFAM" id="SSF51735">
    <property type="entry name" value="NAD(P)-binding Rossmann-fold domains"/>
    <property type="match status" value="1"/>
</dbReference>
<organism evidence="13 14">
    <name type="scientific">Hymenobacter sedentarius</name>
    <dbReference type="NCBI Taxonomy" id="1411621"/>
    <lineage>
        <taxon>Bacteria</taxon>
        <taxon>Pseudomonadati</taxon>
        <taxon>Bacteroidota</taxon>
        <taxon>Cytophagia</taxon>
        <taxon>Cytophagales</taxon>
        <taxon>Hymenobacteraceae</taxon>
        <taxon>Hymenobacter</taxon>
    </lineage>
</organism>
<feature type="binding site" evidence="10">
    <location>
        <position position="210"/>
    </location>
    <ligand>
        <name>substrate</name>
    </ligand>
</feature>